<dbReference type="Pfam" id="PF01370">
    <property type="entry name" value="Epimerase"/>
    <property type="match status" value="1"/>
</dbReference>
<gene>
    <name evidence="2" type="ORF">E8M01_05520</name>
</gene>
<accession>A0A4D7B137</accession>
<dbReference type="KEGG" id="pstg:E8M01_05520"/>
<sequence length="313" mass="32896">MNAGILVTGAAGFIGQALVRQLAAGDEPVFGLDIRAATQPVPGVRYEKADIRDRALVGLVARLKPRVVVHLASVVAAGGDAEQDYAIDVIGTGHVVEACLAAGVTRLVVTSSGAAYGYHADNAQPLTETDPLRGNEDFPYSRHKRLVENLLAEARAAHPALEQVVFRPCTVLGPGVSNQITAIFERPVVIGLAGSAAPFSLVSETDVVAALARAAAPASLPGIYNLAGDGTLSLAEIAGRIGKPYLPLPPALLRGVLWFANRLKLTPLGPAQVNFLQYRPVLANDRLKTGFGYVPALSAAEAFDRYWRARPAS</sequence>
<dbReference type="InterPro" id="IPR001509">
    <property type="entry name" value="Epimerase_deHydtase"/>
</dbReference>
<reference evidence="2 3" key="1">
    <citation type="submission" date="2019-04" db="EMBL/GenBank/DDBJ databases">
        <title>Phreatobacter aquaticus sp. nov.</title>
        <authorList>
            <person name="Choi A."/>
        </authorList>
    </citation>
    <scope>NUCLEOTIDE SEQUENCE [LARGE SCALE GENOMIC DNA]</scope>
    <source>
        <strain evidence="2 3">KCTC 52518</strain>
    </source>
</reference>
<dbReference type="InterPro" id="IPR036291">
    <property type="entry name" value="NAD(P)-bd_dom_sf"/>
</dbReference>
<name>A0A4D7B137_9HYPH</name>
<dbReference type="EMBL" id="CP039690">
    <property type="protein sequence ID" value="QCI63750.1"/>
    <property type="molecule type" value="Genomic_DNA"/>
</dbReference>
<evidence type="ECO:0000259" key="1">
    <source>
        <dbReference type="Pfam" id="PF01370"/>
    </source>
</evidence>
<evidence type="ECO:0000313" key="2">
    <source>
        <dbReference type="EMBL" id="QCI63750.1"/>
    </source>
</evidence>
<dbReference type="Gene3D" id="3.40.50.720">
    <property type="entry name" value="NAD(P)-binding Rossmann-like Domain"/>
    <property type="match status" value="1"/>
</dbReference>
<keyword evidence="3" id="KW-1185">Reference proteome</keyword>
<dbReference type="InterPro" id="IPR050177">
    <property type="entry name" value="Lipid_A_modif_metabolic_enz"/>
</dbReference>
<feature type="domain" description="NAD-dependent epimerase/dehydratase" evidence="1">
    <location>
        <begin position="5"/>
        <end position="186"/>
    </location>
</feature>
<dbReference type="PANTHER" id="PTHR43245">
    <property type="entry name" value="BIFUNCTIONAL POLYMYXIN RESISTANCE PROTEIN ARNA"/>
    <property type="match status" value="1"/>
</dbReference>
<proteinExistence type="predicted"/>
<evidence type="ECO:0000313" key="3">
    <source>
        <dbReference type="Proteomes" id="UP000298781"/>
    </source>
</evidence>
<dbReference type="PANTHER" id="PTHR43245:SF52">
    <property type="entry name" value="NAD-DEPENDENT EPIMERASE_DEHYDRATASE"/>
    <property type="match status" value="1"/>
</dbReference>
<protein>
    <submittedName>
        <fullName evidence="2">NAD-dependent epimerase/dehydratase family protein</fullName>
    </submittedName>
</protein>
<dbReference type="RefSeq" id="WP_136959207.1">
    <property type="nucleotide sequence ID" value="NZ_CP039690.1"/>
</dbReference>
<dbReference type="SUPFAM" id="SSF51735">
    <property type="entry name" value="NAD(P)-binding Rossmann-fold domains"/>
    <property type="match status" value="1"/>
</dbReference>
<dbReference type="OrthoDB" id="9801056at2"/>
<dbReference type="Proteomes" id="UP000298781">
    <property type="component" value="Chromosome"/>
</dbReference>
<dbReference type="AlphaFoldDB" id="A0A4D7B137"/>
<organism evidence="2 3">
    <name type="scientific">Phreatobacter stygius</name>
    <dbReference type="NCBI Taxonomy" id="1940610"/>
    <lineage>
        <taxon>Bacteria</taxon>
        <taxon>Pseudomonadati</taxon>
        <taxon>Pseudomonadota</taxon>
        <taxon>Alphaproteobacteria</taxon>
        <taxon>Hyphomicrobiales</taxon>
        <taxon>Phreatobacteraceae</taxon>
        <taxon>Phreatobacter</taxon>
    </lineage>
</organism>